<feature type="transmembrane region" description="Helical" evidence="6">
    <location>
        <begin position="294"/>
        <end position="312"/>
    </location>
</feature>
<dbReference type="EMBL" id="CP155573">
    <property type="protein sequence ID" value="XFO69193.1"/>
    <property type="molecule type" value="Genomic_DNA"/>
</dbReference>
<feature type="transmembrane region" description="Helical" evidence="6">
    <location>
        <begin position="268"/>
        <end position="288"/>
    </location>
</feature>
<evidence type="ECO:0000256" key="1">
    <source>
        <dbReference type="ARBA" id="ARBA00004651"/>
    </source>
</evidence>
<feature type="transmembrane region" description="Helical" evidence="6">
    <location>
        <begin position="238"/>
        <end position="256"/>
    </location>
</feature>
<dbReference type="RefSeq" id="WP_094603576.1">
    <property type="nucleotide sequence ID" value="NZ_CP155573.1"/>
</dbReference>
<organism evidence="7 8">
    <name type="scientific">Sporomusa silvacetica DSM 10669</name>
    <dbReference type="NCBI Taxonomy" id="1123289"/>
    <lineage>
        <taxon>Bacteria</taxon>
        <taxon>Bacillati</taxon>
        <taxon>Bacillota</taxon>
        <taxon>Negativicutes</taxon>
        <taxon>Selenomonadales</taxon>
        <taxon>Sporomusaceae</taxon>
        <taxon>Sporomusa</taxon>
    </lineage>
</organism>
<accession>A0ABZ3IV01</accession>
<protein>
    <submittedName>
        <fullName evidence="7">Ribose import permease protein RbsC</fullName>
    </submittedName>
</protein>
<feature type="transmembrane region" description="Helical" evidence="6">
    <location>
        <begin position="94"/>
        <end position="115"/>
    </location>
</feature>
<keyword evidence="5 6" id="KW-0472">Membrane</keyword>
<feature type="transmembrane region" description="Helical" evidence="6">
    <location>
        <begin position="212"/>
        <end position="232"/>
    </location>
</feature>
<keyword evidence="4 6" id="KW-1133">Transmembrane helix</keyword>
<feature type="transmembrane region" description="Helical" evidence="6">
    <location>
        <begin position="127"/>
        <end position="145"/>
    </location>
</feature>
<evidence type="ECO:0000313" key="8">
    <source>
        <dbReference type="Proteomes" id="UP000216752"/>
    </source>
</evidence>
<evidence type="ECO:0000256" key="3">
    <source>
        <dbReference type="ARBA" id="ARBA00022692"/>
    </source>
</evidence>
<keyword evidence="3 6" id="KW-0812">Transmembrane</keyword>
<evidence type="ECO:0000256" key="4">
    <source>
        <dbReference type="ARBA" id="ARBA00022989"/>
    </source>
</evidence>
<dbReference type="Proteomes" id="UP000216752">
    <property type="component" value="Chromosome"/>
</dbReference>
<dbReference type="CDD" id="cd06579">
    <property type="entry name" value="TM_PBP1_transp_AraH_like"/>
    <property type="match status" value="1"/>
</dbReference>
<dbReference type="PANTHER" id="PTHR32196:SF69">
    <property type="entry name" value="BRANCHED-CHAIN AMINO ACID TRANSPORT SYSTEM, PERMEASE PROTEIN"/>
    <property type="match status" value="1"/>
</dbReference>
<gene>
    <name evidence="7" type="primary">rbsC</name>
    <name evidence="7" type="ORF">SPSIL_054240</name>
</gene>
<evidence type="ECO:0000256" key="6">
    <source>
        <dbReference type="SAM" id="Phobius"/>
    </source>
</evidence>
<keyword evidence="2" id="KW-1003">Cell membrane</keyword>
<name>A0ABZ3IV01_9FIRM</name>
<evidence type="ECO:0000313" key="7">
    <source>
        <dbReference type="EMBL" id="XFO69193.1"/>
    </source>
</evidence>
<dbReference type="Pfam" id="PF02653">
    <property type="entry name" value="BPD_transp_2"/>
    <property type="match status" value="1"/>
</dbReference>
<feature type="transmembrane region" description="Helical" evidence="6">
    <location>
        <begin position="7"/>
        <end position="29"/>
    </location>
</feature>
<evidence type="ECO:0000256" key="2">
    <source>
        <dbReference type="ARBA" id="ARBA00022475"/>
    </source>
</evidence>
<feature type="transmembrane region" description="Helical" evidence="6">
    <location>
        <begin position="165"/>
        <end position="183"/>
    </location>
</feature>
<proteinExistence type="predicted"/>
<feature type="transmembrane region" description="Helical" evidence="6">
    <location>
        <begin position="68"/>
        <end position="88"/>
    </location>
</feature>
<dbReference type="PANTHER" id="PTHR32196">
    <property type="entry name" value="ABC TRANSPORTER PERMEASE PROTEIN YPHD-RELATED-RELATED"/>
    <property type="match status" value="1"/>
</dbReference>
<comment type="subcellular location">
    <subcellularLocation>
        <location evidence="1">Cell membrane</location>
        <topology evidence="1">Multi-pass membrane protein</topology>
    </subcellularLocation>
</comment>
<reference evidence="7" key="1">
    <citation type="submission" date="2024-05" db="EMBL/GenBank/DDBJ databases">
        <title>Isolation and characterization of Sporomusa carbonis sp. nov., a carboxydotrophic hydrogenogen in the genus of Sporomusa isolated from a charcoal burning pile.</title>
        <authorList>
            <person name="Boeer T."/>
            <person name="Rosenbaum F."/>
            <person name="Eysell L."/>
            <person name="Mueller V."/>
            <person name="Daniel R."/>
            <person name="Poehlein A."/>
        </authorList>
    </citation>
    <scope>NUCLEOTIDE SEQUENCE [LARGE SCALE GENOMIC DNA]</scope>
    <source>
        <strain evidence="7">DSM 10669</strain>
    </source>
</reference>
<evidence type="ECO:0000256" key="5">
    <source>
        <dbReference type="ARBA" id="ARBA00023136"/>
    </source>
</evidence>
<sequence>MPQKWKIFLLDNLIWVIVALFFLLNVFITPQFFSVKNIVNIFYHSAIMSMLVLAEGIILIIGKMDLSLEGILVFAPGVTMIMATKLIPGGLNPVLCIVLTLAVGGLVGLFNGYCVTKVGINPFLQTLSLNIMLRGFVLFLLPFSIHPLNEIYTFAGKARLFDGMLPVAIPMVILIFAAFQFVMKYTTFGRQFMATGGNPRASFISGINTDRIIIMGFIISGVLAAFAGLLAAGKQDSISNAMGQNLLMVAFAGAILGGTSLDGGKGTIIGMFGGAILLAMITNSLNLLGVNVSLVYATEGALIFLAILLDRVKVKVKNNILHQTKMKEVLEHKNNTVISSGQ</sequence>
<dbReference type="InterPro" id="IPR001851">
    <property type="entry name" value="ABC_transp_permease"/>
</dbReference>
<feature type="transmembrane region" description="Helical" evidence="6">
    <location>
        <begin position="41"/>
        <end position="61"/>
    </location>
</feature>
<keyword evidence="8" id="KW-1185">Reference proteome</keyword>